<comment type="caution">
    <text evidence="7">The sequence shown here is derived from an EMBL/GenBank/DDBJ whole genome shotgun (WGS) entry which is preliminary data.</text>
</comment>
<protein>
    <submittedName>
        <fullName evidence="7">UvrD-helicase domain-containing protein</fullName>
    </submittedName>
</protein>
<sequence length="757" mass="87548">MSHDAERQKEQNRVDKVVQEINIKEEKLFSKAGGLKESIVDLRKNFWEDVTVNLDEPDDVIETQASLKQQAELLAERERSHGSIGKELKTLRLLKESPYFGRIDFSEKPGGKKEKIYIGIASLMDLDDEEFLIYDWRAPISSLYYDFSPGAAYYETMDDTIEGEISLKRQFIIRQSKIKGMFDTGVTIGDSLLQAALGNNASTTMKSIVATIQREQNKIIRNEHSKLLIVQGVAGSGKTSAVLQRIAYLLYRFRDSLNNENLLLFSPNPLFSSYIANVLPELGETNISQTTFYDFLRDGIEKDIKIESPFEQMEFMLTDKDTAELSIRQVNMKLKSSIAYKTLIDEYLSSLTSRGIQFRNITFRGDILISKESIADYFYSLDESISIPNKMELVAKWLLQEIKIHQQKEKSKDWVLEQIELLDKEEYLQAYYGNQRVDEDDPSIEEDILRNIVVKKQFAGVKKQIKKYAFVNTLTTYQQLFMNWTTSFLPDNWDKIKELTKQYLTNKHLTWEDATPYRYFRGKLLGDKENRSIRHLFIDEAQDYSAFQFSYMKEIFPYTRMTLLGDINQAIYTYASTENPLVPEYISENHERIVLTKSYRSTKQIVEFTKKFAPGGDMIEPFERDGEPPQIIESQGDVSTNLKKLIQDLKAKNYETIAVICKTLKESNELYEMLKDKVSLKQIKEDTYSFEKGIVVVPVYLAKGIEFDAVIIPDASKEHYDQELDRTLFYTACTRAMHSLTILTKGTPCIFIQEALN</sequence>
<organism evidence="7 8">
    <name type="scientific">Ornithinibacillus massiliensis</name>
    <dbReference type="NCBI Taxonomy" id="1944633"/>
    <lineage>
        <taxon>Bacteria</taxon>
        <taxon>Bacillati</taxon>
        <taxon>Bacillota</taxon>
        <taxon>Bacilli</taxon>
        <taxon>Bacillales</taxon>
        <taxon>Bacillaceae</taxon>
        <taxon>Ornithinibacillus</taxon>
    </lineage>
</organism>
<evidence type="ECO:0000259" key="6">
    <source>
        <dbReference type="PROSITE" id="PS51198"/>
    </source>
</evidence>
<keyword evidence="8" id="KW-1185">Reference proteome</keyword>
<keyword evidence="3 5" id="KW-0347">Helicase</keyword>
<evidence type="ECO:0000256" key="4">
    <source>
        <dbReference type="ARBA" id="ARBA00022840"/>
    </source>
</evidence>
<feature type="binding site" evidence="5">
    <location>
        <begin position="232"/>
        <end position="239"/>
    </location>
    <ligand>
        <name>ATP</name>
        <dbReference type="ChEBI" id="CHEBI:30616"/>
    </ligand>
</feature>
<dbReference type="NCBIfam" id="NF041464">
    <property type="entry name" value="HelD_BACSU"/>
    <property type="match status" value="1"/>
</dbReference>
<dbReference type="InterPro" id="IPR048228">
    <property type="entry name" value="HelD_bacillota"/>
</dbReference>
<dbReference type="InterPro" id="IPR000212">
    <property type="entry name" value="DNA_helicase_UvrD/REP"/>
</dbReference>
<keyword evidence="2 5" id="KW-0378">Hydrolase</keyword>
<dbReference type="EMBL" id="JAGXBY010000003">
    <property type="protein sequence ID" value="MBS3680399.1"/>
    <property type="molecule type" value="Genomic_DNA"/>
</dbReference>
<dbReference type="Gene3D" id="3.40.50.300">
    <property type="entry name" value="P-loop containing nucleotide triphosphate hydrolases"/>
    <property type="match status" value="3"/>
</dbReference>
<evidence type="ECO:0000313" key="8">
    <source>
        <dbReference type="Proteomes" id="UP000681870"/>
    </source>
</evidence>
<dbReference type="Proteomes" id="UP000681870">
    <property type="component" value="Unassembled WGS sequence"/>
</dbReference>
<keyword evidence="1 5" id="KW-0547">Nucleotide-binding</keyword>
<evidence type="ECO:0000256" key="1">
    <source>
        <dbReference type="ARBA" id="ARBA00022741"/>
    </source>
</evidence>
<dbReference type="InterPro" id="IPR027785">
    <property type="entry name" value="UvrD-like_helicase_C"/>
</dbReference>
<evidence type="ECO:0000313" key="7">
    <source>
        <dbReference type="EMBL" id="MBS3680399.1"/>
    </source>
</evidence>
<dbReference type="Pfam" id="PF00580">
    <property type="entry name" value="UvrD-helicase"/>
    <property type="match status" value="1"/>
</dbReference>
<dbReference type="RefSeq" id="WP_211741664.1">
    <property type="nucleotide sequence ID" value="NZ_JAGXBY010000003.1"/>
</dbReference>
<dbReference type="PROSITE" id="PS51198">
    <property type="entry name" value="UVRD_HELICASE_ATP_BIND"/>
    <property type="match status" value="1"/>
</dbReference>
<dbReference type="InterPro" id="IPR027417">
    <property type="entry name" value="P-loop_NTPase"/>
</dbReference>
<keyword evidence="4 5" id="KW-0067">ATP-binding</keyword>
<gene>
    <name evidence="7" type="ORF">KGF86_09235</name>
</gene>
<feature type="domain" description="UvrD-like helicase ATP-binding" evidence="6">
    <location>
        <begin position="211"/>
        <end position="602"/>
    </location>
</feature>
<reference evidence="7 8" key="1">
    <citation type="submission" date="2021-05" db="EMBL/GenBank/DDBJ databases">
        <title>Ornithinibacillus massiliensis sp. nov.</title>
        <authorList>
            <person name="Iwaza R."/>
            <person name="Lagier J.-C."/>
            <person name="Raoult D."/>
        </authorList>
    </citation>
    <scope>NUCLEOTIDE SEQUENCE [LARGE SCALE GENOMIC DNA]</scope>
    <source>
        <strain evidence="7 8">Marseille-P3601</strain>
    </source>
</reference>
<dbReference type="InterPro" id="IPR014016">
    <property type="entry name" value="UvrD-like_ATP-bd"/>
</dbReference>
<proteinExistence type="predicted"/>
<dbReference type="PANTHER" id="PTHR11070">
    <property type="entry name" value="UVRD / RECB / PCRA DNA HELICASE FAMILY MEMBER"/>
    <property type="match status" value="1"/>
</dbReference>
<dbReference type="SUPFAM" id="SSF52540">
    <property type="entry name" value="P-loop containing nucleoside triphosphate hydrolases"/>
    <property type="match status" value="1"/>
</dbReference>
<name>A0ABS5MDJ2_9BACI</name>
<evidence type="ECO:0000256" key="5">
    <source>
        <dbReference type="PROSITE-ProRule" id="PRU00560"/>
    </source>
</evidence>
<dbReference type="PANTHER" id="PTHR11070:SF17">
    <property type="entry name" value="DNA HELICASE IV"/>
    <property type="match status" value="1"/>
</dbReference>
<evidence type="ECO:0000256" key="2">
    <source>
        <dbReference type="ARBA" id="ARBA00022801"/>
    </source>
</evidence>
<evidence type="ECO:0000256" key="3">
    <source>
        <dbReference type="ARBA" id="ARBA00022806"/>
    </source>
</evidence>
<accession>A0ABS5MDJ2</accession>
<dbReference type="Pfam" id="PF13538">
    <property type="entry name" value="UvrD_C_2"/>
    <property type="match status" value="1"/>
</dbReference>